<organism evidence="2 3">
    <name type="scientific">Sphingobacterium humi</name>
    <dbReference type="NCBI Taxonomy" id="1796905"/>
    <lineage>
        <taxon>Bacteria</taxon>
        <taxon>Pseudomonadati</taxon>
        <taxon>Bacteroidota</taxon>
        <taxon>Sphingobacteriia</taxon>
        <taxon>Sphingobacteriales</taxon>
        <taxon>Sphingobacteriaceae</taxon>
        <taxon>Sphingobacterium</taxon>
    </lineage>
</organism>
<reference evidence="2 3" key="1">
    <citation type="submission" date="2019-12" db="EMBL/GenBank/DDBJ databases">
        <authorList>
            <person name="Dong K."/>
        </authorList>
    </citation>
    <scope>NUCLEOTIDE SEQUENCE [LARGE SCALE GENOMIC DNA]</scope>
    <source>
        <strain evidence="2 3">JCM 31225</strain>
    </source>
</reference>
<comment type="caution">
    <text evidence="2">The sequence shown here is derived from an EMBL/GenBank/DDBJ whole genome shotgun (WGS) entry which is preliminary data.</text>
</comment>
<feature type="transmembrane region" description="Helical" evidence="1">
    <location>
        <begin position="7"/>
        <end position="25"/>
    </location>
</feature>
<feature type="transmembrane region" description="Helical" evidence="1">
    <location>
        <begin position="106"/>
        <end position="125"/>
    </location>
</feature>
<feature type="transmembrane region" description="Helical" evidence="1">
    <location>
        <begin position="73"/>
        <end position="94"/>
    </location>
</feature>
<dbReference type="AlphaFoldDB" id="A0A6N8KZI1"/>
<keyword evidence="3" id="KW-1185">Reference proteome</keyword>
<evidence type="ECO:0000256" key="1">
    <source>
        <dbReference type="SAM" id="Phobius"/>
    </source>
</evidence>
<name>A0A6N8KZI1_9SPHI</name>
<keyword evidence="1" id="KW-1133">Transmembrane helix</keyword>
<sequence>MNKIIEFLIYLVLVTGIAYGLHYFVLHMYDQDHWWIGTGYNLTSLYLYGSISSLVILFILVGADFAMPKHLGFIFLGCVGLKAIAGYIFIQSGLNLLENNFIELNFLGVFFLYMFFDVYIAFRLVNKEINLVEK</sequence>
<feature type="transmembrane region" description="Helical" evidence="1">
    <location>
        <begin position="45"/>
        <end position="66"/>
    </location>
</feature>
<accession>A0A6N8KZI1</accession>
<keyword evidence="1" id="KW-0472">Membrane</keyword>
<protein>
    <submittedName>
        <fullName evidence="2">Uncharacterized protein</fullName>
    </submittedName>
</protein>
<dbReference type="OrthoDB" id="1356182at2"/>
<evidence type="ECO:0000313" key="3">
    <source>
        <dbReference type="Proteomes" id="UP000435036"/>
    </source>
</evidence>
<evidence type="ECO:0000313" key="2">
    <source>
        <dbReference type="EMBL" id="MVZ62234.1"/>
    </source>
</evidence>
<dbReference type="RefSeq" id="WP_160368977.1">
    <property type="nucleotide sequence ID" value="NZ_WSQA01000006.1"/>
</dbReference>
<dbReference type="Proteomes" id="UP000435036">
    <property type="component" value="Unassembled WGS sequence"/>
</dbReference>
<keyword evidence="1" id="KW-0812">Transmembrane</keyword>
<gene>
    <name evidence="2" type="ORF">GQF63_09400</name>
</gene>
<dbReference type="EMBL" id="WSQA01000006">
    <property type="protein sequence ID" value="MVZ62234.1"/>
    <property type="molecule type" value="Genomic_DNA"/>
</dbReference>
<proteinExistence type="predicted"/>